<dbReference type="Proteomes" id="UP000543554">
    <property type="component" value="Unassembled WGS sequence"/>
</dbReference>
<name>A0AA40S0L8_9HYPH</name>
<gene>
    <name evidence="1" type="ORF">HNR51_001341</name>
</gene>
<protein>
    <submittedName>
        <fullName evidence="1">Uncharacterized protein</fullName>
    </submittedName>
</protein>
<dbReference type="RefSeq" id="WP_182554387.1">
    <property type="nucleotide sequence ID" value="NZ_BPRF01000012.1"/>
</dbReference>
<evidence type="ECO:0000313" key="1">
    <source>
        <dbReference type="EMBL" id="MBA8912273.1"/>
    </source>
</evidence>
<comment type="caution">
    <text evidence="1">The sequence shown here is derived from an EMBL/GenBank/DDBJ whole genome shotgun (WGS) entry which is preliminary data.</text>
</comment>
<dbReference type="EMBL" id="JACJIB010000002">
    <property type="protein sequence ID" value="MBA8912273.1"/>
    <property type="molecule type" value="Genomic_DNA"/>
</dbReference>
<proteinExistence type="predicted"/>
<reference evidence="1 2" key="1">
    <citation type="submission" date="2020-08" db="EMBL/GenBank/DDBJ databases">
        <title>Genomic Encyclopedia of Type Strains, Phase IV (KMG-IV): sequencing the most valuable type-strain genomes for metagenomic binning, comparative biology and taxonomic classification.</title>
        <authorList>
            <person name="Goeker M."/>
        </authorList>
    </citation>
    <scope>NUCLEOTIDE SEQUENCE [LARGE SCALE GENOMIC DNA]</scope>
    <source>
        <strain evidence="1 2">DSM 11490</strain>
    </source>
</reference>
<accession>A0AA40S0L8</accession>
<evidence type="ECO:0000313" key="2">
    <source>
        <dbReference type="Proteomes" id="UP000543554"/>
    </source>
</evidence>
<sequence length="229" mass="25655">MFNEHSLDAVADIVKNVVARKCNDFRDGDIVDEDDFSSALVSSLRDGLNDLKLQHEASYITGYGATSSREYTVHARATKSRHAASEENYSGADILMGFRAEIDGEPIRKAALIQAKLYDGEGQFLKMPSGTKDKEYLLKQCRRMRRIAGDASYVVIYSKVGIRFYSGTEYIANFPIDLNFESGKSFEEFVRGIFSCAIGNRDLDYMPRGGFSRYLDALGIRNGFEAELD</sequence>
<organism evidence="1 2">
    <name type="scientific">Methylorubrum thiocyanatum</name>
    <dbReference type="NCBI Taxonomy" id="47958"/>
    <lineage>
        <taxon>Bacteria</taxon>
        <taxon>Pseudomonadati</taxon>
        <taxon>Pseudomonadota</taxon>
        <taxon>Alphaproteobacteria</taxon>
        <taxon>Hyphomicrobiales</taxon>
        <taxon>Methylobacteriaceae</taxon>
        <taxon>Methylorubrum</taxon>
    </lineage>
</organism>
<keyword evidence="2" id="KW-1185">Reference proteome</keyword>
<dbReference type="AlphaFoldDB" id="A0AA40S0L8"/>